<dbReference type="EMBL" id="BGZK01000963">
    <property type="protein sequence ID" value="GBP66614.1"/>
    <property type="molecule type" value="Genomic_DNA"/>
</dbReference>
<keyword evidence="2" id="KW-1185">Reference proteome</keyword>
<dbReference type="AlphaFoldDB" id="A0A4C1XVH9"/>
<dbReference type="Proteomes" id="UP000299102">
    <property type="component" value="Unassembled WGS sequence"/>
</dbReference>
<gene>
    <name evidence="1" type="ORF">EVAR_50439_1</name>
</gene>
<evidence type="ECO:0000313" key="2">
    <source>
        <dbReference type="Proteomes" id="UP000299102"/>
    </source>
</evidence>
<sequence length="116" mass="12213">MVVGIRDAQCTDVGCIKDARCSSPALGAGASRFQVEVRTLPGHVGRCPAATAVNRSAPPTVADAGSRRRPLETQAHVFGQLMTIEIYVDNRARQCAAAPAPAHFAGESKLDLLGMR</sequence>
<accession>A0A4C1XVH9</accession>
<comment type="caution">
    <text evidence="1">The sequence shown here is derived from an EMBL/GenBank/DDBJ whole genome shotgun (WGS) entry which is preliminary data.</text>
</comment>
<name>A0A4C1XVH9_EUMVA</name>
<proteinExistence type="predicted"/>
<organism evidence="1 2">
    <name type="scientific">Eumeta variegata</name>
    <name type="common">Bagworm moth</name>
    <name type="synonym">Eumeta japonica</name>
    <dbReference type="NCBI Taxonomy" id="151549"/>
    <lineage>
        <taxon>Eukaryota</taxon>
        <taxon>Metazoa</taxon>
        <taxon>Ecdysozoa</taxon>
        <taxon>Arthropoda</taxon>
        <taxon>Hexapoda</taxon>
        <taxon>Insecta</taxon>
        <taxon>Pterygota</taxon>
        <taxon>Neoptera</taxon>
        <taxon>Endopterygota</taxon>
        <taxon>Lepidoptera</taxon>
        <taxon>Glossata</taxon>
        <taxon>Ditrysia</taxon>
        <taxon>Tineoidea</taxon>
        <taxon>Psychidae</taxon>
        <taxon>Oiketicinae</taxon>
        <taxon>Eumeta</taxon>
    </lineage>
</organism>
<evidence type="ECO:0000313" key="1">
    <source>
        <dbReference type="EMBL" id="GBP66614.1"/>
    </source>
</evidence>
<reference evidence="1 2" key="1">
    <citation type="journal article" date="2019" name="Commun. Biol.">
        <title>The bagworm genome reveals a unique fibroin gene that provides high tensile strength.</title>
        <authorList>
            <person name="Kono N."/>
            <person name="Nakamura H."/>
            <person name="Ohtoshi R."/>
            <person name="Tomita M."/>
            <person name="Numata K."/>
            <person name="Arakawa K."/>
        </authorList>
    </citation>
    <scope>NUCLEOTIDE SEQUENCE [LARGE SCALE GENOMIC DNA]</scope>
</reference>
<protein>
    <submittedName>
        <fullName evidence="1">Uncharacterized protein</fullName>
    </submittedName>
</protein>